<evidence type="ECO:0000313" key="2">
    <source>
        <dbReference type="EMBL" id="EHR60166.1"/>
    </source>
</evidence>
<dbReference type="eggNOG" id="COG0132">
    <property type="taxonomic scope" value="Bacteria"/>
</dbReference>
<dbReference type="HOGENOM" id="CLU_072551_1_0_11"/>
<dbReference type="GO" id="GO:0005524">
    <property type="term" value="F:ATP binding"/>
    <property type="evidence" value="ECO:0007669"/>
    <property type="project" value="UniProtKB-UniRule"/>
</dbReference>
<name>H5XCF1_9PSEU</name>
<dbReference type="UniPathway" id="UPA00078">
    <property type="reaction ID" value="UER00161"/>
</dbReference>
<dbReference type="EC" id="6.3.3.3" evidence="1"/>
<feature type="binding site" evidence="1">
    <location>
        <position position="63"/>
    </location>
    <ligand>
        <name>ATP</name>
        <dbReference type="ChEBI" id="CHEBI:30616"/>
    </ligand>
</feature>
<feature type="binding site" evidence="1">
    <location>
        <begin position="122"/>
        <end position="125"/>
    </location>
    <ligand>
        <name>ATP</name>
        <dbReference type="ChEBI" id="CHEBI:30616"/>
    </ligand>
</feature>
<accession>H5XCF1</accession>
<dbReference type="EMBL" id="CM001440">
    <property type="protein sequence ID" value="EHR60166.1"/>
    <property type="molecule type" value="Genomic_DNA"/>
</dbReference>
<dbReference type="GO" id="GO:0009102">
    <property type="term" value="P:biotin biosynthetic process"/>
    <property type="evidence" value="ECO:0007669"/>
    <property type="project" value="UniProtKB-UniRule"/>
</dbReference>
<dbReference type="GO" id="GO:0000287">
    <property type="term" value="F:magnesium ion binding"/>
    <property type="evidence" value="ECO:0007669"/>
    <property type="project" value="UniProtKB-UniRule"/>
</dbReference>
<dbReference type="GO" id="GO:0004141">
    <property type="term" value="F:dethiobiotin synthase activity"/>
    <property type="evidence" value="ECO:0007669"/>
    <property type="project" value="UniProtKB-UniRule"/>
</dbReference>
<feature type="binding site" evidence="1">
    <location>
        <position position="29"/>
    </location>
    <ligand>
        <name>Mg(2+)</name>
        <dbReference type="ChEBI" id="CHEBI:18420"/>
    </ligand>
</feature>
<feature type="binding site" evidence="1">
    <location>
        <begin position="25"/>
        <end position="30"/>
    </location>
    <ligand>
        <name>ATP</name>
        <dbReference type="ChEBI" id="CHEBI:30616"/>
    </ligand>
</feature>
<dbReference type="PANTHER" id="PTHR43210:SF5">
    <property type="entry name" value="DETHIOBIOTIN SYNTHETASE"/>
    <property type="match status" value="1"/>
</dbReference>
<dbReference type="HAMAP" id="MF_00336">
    <property type="entry name" value="BioD"/>
    <property type="match status" value="1"/>
</dbReference>
<feature type="binding site" evidence="1">
    <location>
        <position position="54"/>
    </location>
    <ligand>
        <name>substrate</name>
    </ligand>
</feature>
<proteinExistence type="inferred from homology"/>
<dbReference type="PANTHER" id="PTHR43210">
    <property type="entry name" value="DETHIOBIOTIN SYNTHETASE"/>
    <property type="match status" value="1"/>
</dbReference>
<keyword evidence="1" id="KW-0067">ATP-binding</keyword>
<dbReference type="Proteomes" id="UP000002791">
    <property type="component" value="Chromosome"/>
</dbReference>
<dbReference type="GO" id="GO:0005829">
    <property type="term" value="C:cytosol"/>
    <property type="evidence" value="ECO:0007669"/>
    <property type="project" value="TreeGrafter"/>
</dbReference>
<comment type="caution">
    <text evidence="1">Lacks conserved residue(s) required for the propagation of feature annotation.</text>
</comment>
<feature type="binding site" evidence="1">
    <location>
        <position position="63"/>
    </location>
    <ligand>
        <name>Mg(2+)</name>
        <dbReference type="ChEBI" id="CHEBI:18420"/>
    </ligand>
</feature>
<keyword evidence="1" id="KW-0547">Nucleotide-binding</keyword>
<feature type="binding site" evidence="1">
    <location>
        <position position="122"/>
    </location>
    <ligand>
        <name>Mg(2+)</name>
        <dbReference type="ChEBI" id="CHEBI:18420"/>
    </ligand>
</feature>
<organism evidence="2 3">
    <name type="scientific">Saccharomonospora cyanea NA-134</name>
    <dbReference type="NCBI Taxonomy" id="882082"/>
    <lineage>
        <taxon>Bacteria</taxon>
        <taxon>Bacillati</taxon>
        <taxon>Actinomycetota</taxon>
        <taxon>Actinomycetes</taxon>
        <taxon>Pseudonocardiales</taxon>
        <taxon>Pseudonocardiaceae</taxon>
        <taxon>Saccharomonospora</taxon>
    </lineage>
</organism>
<gene>
    <name evidence="1" type="primary">bioD</name>
    <name evidence="2" type="ORF">SaccyDRAFT_1257</name>
</gene>
<comment type="pathway">
    <text evidence="1">Cofactor biosynthesis; biotin biosynthesis; biotin from 7,8-diaminononanoate: step 1/2.</text>
</comment>
<reference evidence="2 3" key="1">
    <citation type="submission" date="2011-11" db="EMBL/GenBank/DDBJ databases">
        <title>The Noncontiguous Finished sequence of Saccharomonospora cyanea NA-134.</title>
        <authorList>
            <consortium name="US DOE Joint Genome Institute"/>
            <person name="Lucas S."/>
            <person name="Han J."/>
            <person name="Lapidus A."/>
            <person name="Cheng J.-F."/>
            <person name="Goodwin L."/>
            <person name="Pitluck S."/>
            <person name="Peters L."/>
            <person name="Ovchinnikova G."/>
            <person name="Lu M."/>
            <person name="Detter J.C."/>
            <person name="Han C."/>
            <person name="Tapia R."/>
            <person name="Land M."/>
            <person name="Hauser L."/>
            <person name="Kyrpides N."/>
            <person name="Ivanova N."/>
            <person name="Pagani I."/>
            <person name="Brambilla E.-M."/>
            <person name="Klenk H.-P."/>
            <person name="Woyke T."/>
        </authorList>
    </citation>
    <scope>NUCLEOTIDE SEQUENCE [LARGE SCALE GENOMIC DNA]</scope>
    <source>
        <strain evidence="2 3">NA-134</strain>
    </source>
</reference>
<keyword evidence="1" id="KW-0093">Biotin biosynthesis</keyword>
<comment type="subunit">
    <text evidence="1">Homodimer.</text>
</comment>
<comment type="catalytic activity">
    <reaction evidence="1">
        <text>(7R,8S)-7,8-diammoniononanoate + CO2 + ATP = (4R,5S)-dethiobiotin + ADP + phosphate + 3 H(+)</text>
        <dbReference type="Rhea" id="RHEA:15805"/>
        <dbReference type="ChEBI" id="CHEBI:15378"/>
        <dbReference type="ChEBI" id="CHEBI:16526"/>
        <dbReference type="ChEBI" id="CHEBI:30616"/>
        <dbReference type="ChEBI" id="CHEBI:43474"/>
        <dbReference type="ChEBI" id="CHEBI:149469"/>
        <dbReference type="ChEBI" id="CHEBI:149473"/>
        <dbReference type="ChEBI" id="CHEBI:456216"/>
        <dbReference type="EC" id="6.3.3.3"/>
    </reaction>
</comment>
<dbReference type="NCBIfam" id="TIGR00347">
    <property type="entry name" value="bioD"/>
    <property type="match status" value="1"/>
</dbReference>
<comment type="function">
    <text evidence="1">Catalyzes a mechanistically unusual reaction, the ATP-dependent insertion of CO2 between the N7 and N8 nitrogen atoms of 7,8-diaminopelargonic acid (DAPA, also called 7,8-diammoniononanoate) to form a ureido ring.</text>
</comment>
<keyword evidence="1" id="KW-0479">Metal-binding</keyword>
<feature type="active site" evidence="1">
    <location>
        <position position="50"/>
    </location>
</feature>
<dbReference type="AlphaFoldDB" id="H5XCF1"/>
<dbReference type="InterPro" id="IPR004472">
    <property type="entry name" value="DTB_synth_BioD"/>
</dbReference>
<evidence type="ECO:0000256" key="1">
    <source>
        <dbReference type="HAMAP-Rule" id="MF_00336"/>
    </source>
</evidence>
<evidence type="ECO:0000313" key="3">
    <source>
        <dbReference type="Proteomes" id="UP000002791"/>
    </source>
</evidence>
<comment type="subcellular location">
    <subcellularLocation>
        <location evidence="1">Cytoplasm</location>
    </subcellularLocation>
</comment>
<sequence>MRTGARFGISVAAVTVLVISGTGTGVGKTVVTAAVAALAADDGRSVAVLKPAQTGVVAGEPGDLADVRRLAGDVTTCELRRYPDPLSPEAAARRSGLPEVTPADVAAAASRLHEDHELVLVEGAGGLLVRFDASGGTLADAAWALGAPVLVVAEAGLGTLNATALTAEVATRRGLDVLGVVIGAWPSDPDLAARSNTADLPVAAAAPLLGALPEGLASASRQEFLDEARRGLAPWLGGTFDPDRFTRAVAAAGR</sequence>
<keyword evidence="3" id="KW-1185">Reference proteome</keyword>
<feature type="binding site" evidence="1">
    <location>
        <position position="214"/>
    </location>
    <ligand>
        <name>ATP</name>
        <dbReference type="ChEBI" id="CHEBI:30616"/>
    </ligand>
</feature>
<keyword evidence="1" id="KW-0963">Cytoplasm</keyword>
<protein>
    <recommendedName>
        <fullName evidence="1">ATP-dependent dethiobiotin synthetase BioD</fullName>
        <ecNumber evidence="1">6.3.3.3</ecNumber>
    </recommendedName>
    <alternativeName>
        <fullName evidence="1">DTB synthetase</fullName>
        <shortName evidence="1">DTBS</shortName>
    </alternativeName>
    <alternativeName>
        <fullName evidence="1">Dethiobiotin synthase</fullName>
    </alternativeName>
</protein>
<comment type="similarity">
    <text evidence="1">Belongs to the dethiobiotin synthetase family.</text>
</comment>
<dbReference type="CDD" id="cd03109">
    <property type="entry name" value="DTBS"/>
    <property type="match status" value="1"/>
</dbReference>
<dbReference type="STRING" id="882082.SaccyDRAFT_1257"/>
<keyword evidence="1" id="KW-0460">Magnesium</keyword>
<dbReference type="Pfam" id="PF13500">
    <property type="entry name" value="AAA_26"/>
    <property type="match status" value="1"/>
</dbReference>
<comment type="cofactor">
    <cofactor evidence="1">
        <name>Mg(2+)</name>
        <dbReference type="ChEBI" id="CHEBI:18420"/>
    </cofactor>
</comment>
<dbReference type="Gene3D" id="3.40.50.300">
    <property type="entry name" value="P-loop containing nucleotide triphosphate hydrolases"/>
    <property type="match status" value="1"/>
</dbReference>
<keyword evidence="1" id="KW-0436">Ligase</keyword>
<dbReference type="InterPro" id="IPR027417">
    <property type="entry name" value="P-loop_NTPase"/>
</dbReference>
<dbReference type="SUPFAM" id="SSF52540">
    <property type="entry name" value="P-loop containing nucleoside triphosphate hydrolases"/>
    <property type="match status" value="1"/>
</dbReference>